<keyword evidence="3" id="KW-1185">Reference proteome</keyword>
<keyword evidence="1" id="KW-1133">Transmembrane helix</keyword>
<dbReference type="RefSeq" id="WP_127746030.1">
    <property type="nucleotide sequence ID" value="NZ_SACN01000004.1"/>
</dbReference>
<dbReference type="Gene3D" id="2.60.120.620">
    <property type="entry name" value="q2cbj1_9rhob like domain"/>
    <property type="match status" value="1"/>
</dbReference>
<dbReference type="AlphaFoldDB" id="A0A437LWR8"/>
<keyword evidence="1" id="KW-0812">Transmembrane</keyword>
<gene>
    <name evidence="2" type="ORF">EOD43_20830</name>
</gene>
<evidence type="ECO:0000313" key="2">
    <source>
        <dbReference type="EMBL" id="RVT89823.1"/>
    </source>
</evidence>
<organism evidence="2 3">
    <name type="scientific">Sphingomonas crocodyli</name>
    <dbReference type="NCBI Taxonomy" id="1979270"/>
    <lineage>
        <taxon>Bacteria</taxon>
        <taxon>Pseudomonadati</taxon>
        <taxon>Pseudomonadota</taxon>
        <taxon>Alphaproteobacteria</taxon>
        <taxon>Sphingomonadales</taxon>
        <taxon>Sphingomonadaceae</taxon>
        <taxon>Sphingomonas</taxon>
    </lineage>
</organism>
<sequence>MHAYLVRIATKAPVYARDLMARPSWLLMFIFGRFTVFRSFYVRRWQRRTRKPPAHPASGEALSTRRPSDIADILRRDGLASGLILPRRVSRDIAEFAERAQCYAYMDRAMPFLAGHHAEAEQRYGQSILVGHFLDGTMQCAAAREVITNRWIRQIASDYLGGAARLISSRLWWSFPAKQEPRADQLSIASQGKFHYDLDDWGQVKVFFYLTDVDGRTGEHVYVRGSHRCHPLAVQFSPFVGVSRRLVERFYDRAAIVGVRGRRGSGFVEDPFGLHMGTVLEAGRRLMLELSFGTSQLIPRRRYGELRPG</sequence>
<accession>A0A437LWR8</accession>
<comment type="caution">
    <text evidence="2">The sequence shown here is derived from an EMBL/GenBank/DDBJ whole genome shotgun (WGS) entry which is preliminary data.</text>
</comment>
<proteinExistence type="predicted"/>
<dbReference type="Proteomes" id="UP000282971">
    <property type="component" value="Unassembled WGS sequence"/>
</dbReference>
<evidence type="ECO:0000313" key="3">
    <source>
        <dbReference type="Proteomes" id="UP000282971"/>
    </source>
</evidence>
<name>A0A437LWR8_9SPHN</name>
<evidence type="ECO:0008006" key="4">
    <source>
        <dbReference type="Google" id="ProtNLM"/>
    </source>
</evidence>
<evidence type="ECO:0000256" key="1">
    <source>
        <dbReference type="SAM" id="Phobius"/>
    </source>
</evidence>
<dbReference type="EMBL" id="SACN01000004">
    <property type="protein sequence ID" value="RVT89823.1"/>
    <property type="molecule type" value="Genomic_DNA"/>
</dbReference>
<keyword evidence="1" id="KW-0472">Membrane</keyword>
<dbReference type="SUPFAM" id="SSF51197">
    <property type="entry name" value="Clavaminate synthase-like"/>
    <property type="match status" value="1"/>
</dbReference>
<protein>
    <recommendedName>
        <fullName evidence="4">Phytanoyl-CoA dioxygenase</fullName>
    </recommendedName>
</protein>
<feature type="transmembrane region" description="Helical" evidence="1">
    <location>
        <begin position="24"/>
        <end position="41"/>
    </location>
</feature>
<dbReference type="OrthoDB" id="324927at2"/>
<reference evidence="2 3" key="1">
    <citation type="submission" date="2019-01" db="EMBL/GenBank/DDBJ databases">
        <authorList>
            <person name="Chen W.-M."/>
        </authorList>
    </citation>
    <scope>NUCLEOTIDE SEQUENCE [LARGE SCALE GENOMIC DNA]</scope>
    <source>
        <strain evidence="2 3">CCP-7</strain>
    </source>
</reference>